<reference evidence="2" key="1">
    <citation type="journal article" date="2014" name="Nat. Commun.">
        <title>The emerging biofuel crop Camelina sativa retains a highly undifferentiated hexaploid genome structure.</title>
        <authorList>
            <person name="Kagale S."/>
            <person name="Koh C."/>
            <person name="Nixon J."/>
            <person name="Bollina V."/>
            <person name="Clarke W.E."/>
            <person name="Tuteja R."/>
            <person name="Spillane C."/>
            <person name="Robinson S.J."/>
            <person name="Links M.G."/>
            <person name="Clarke C."/>
            <person name="Higgins E.E."/>
            <person name="Huebert T."/>
            <person name="Sharpe A.G."/>
            <person name="Parkin I.A."/>
        </authorList>
    </citation>
    <scope>NUCLEOTIDE SEQUENCE [LARGE SCALE GENOMIC DNA]</scope>
    <source>
        <strain evidence="2">cv. DH55</strain>
    </source>
</reference>
<proteinExistence type="predicted"/>
<dbReference type="PROSITE" id="PS50878">
    <property type="entry name" value="RT_POL"/>
    <property type="match status" value="1"/>
</dbReference>
<dbReference type="Pfam" id="PF13966">
    <property type="entry name" value="zf-RVT"/>
    <property type="match status" value="1"/>
</dbReference>
<gene>
    <name evidence="3" type="primary">LOC104738352</name>
</gene>
<evidence type="ECO:0000313" key="2">
    <source>
        <dbReference type="Proteomes" id="UP000694864"/>
    </source>
</evidence>
<dbReference type="InterPro" id="IPR036691">
    <property type="entry name" value="Endo/exonu/phosph_ase_sf"/>
</dbReference>
<dbReference type="GeneID" id="104738352"/>
<reference evidence="3" key="2">
    <citation type="submission" date="2025-08" db="UniProtKB">
        <authorList>
            <consortium name="RefSeq"/>
        </authorList>
    </citation>
    <scope>IDENTIFICATION</scope>
    <source>
        <tissue evidence="3">Leaf</tissue>
    </source>
</reference>
<dbReference type="PANTHER" id="PTHR31635">
    <property type="entry name" value="REVERSE TRANSCRIPTASE DOMAIN-CONTAINING PROTEIN-RELATED"/>
    <property type="match status" value="1"/>
</dbReference>
<dbReference type="Gene3D" id="3.60.10.10">
    <property type="entry name" value="Endonuclease/exonuclease/phosphatase"/>
    <property type="match status" value="1"/>
</dbReference>
<dbReference type="InterPro" id="IPR026960">
    <property type="entry name" value="RVT-Znf"/>
</dbReference>
<protein>
    <submittedName>
        <fullName evidence="3">Uncharacterized protein LOC104738352</fullName>
    </submittedName>
</protein>
<sequence>MINGDFNDILYPAETSNANIVCSTRGIRMFGDCLADLGLFDLPFSGPQFTWTNKRSIDLTGKKLDRCLVNGRWLSMFPFSHCTFETPEFSDHSPCFIQLVTTPPSYAWVKVGVPMSTLKDFCFKLKKLKGPMKFLMRFNFSDLVKRVVEAHSKLNALQLIALNDPYTVNLQNELLAKDVWMHLSLAEECFFKQKSRLTWLGEGDFNTSFFHKTIKGRFCPHLLVFLESLLQSTCLNAQQSSLSSPFSNEAIKTCLFKMPLNKTPGPDGLPAEFFKSSWYIIGQDLTMGVQQFFLDSFIPSALKSTSLILIPKIPGTLDVRDFRPISCLKMAYKIISRLLLDRLKIHLPDLILPNQTAYITDRLLLENVLLASEVMQGYQLASGKERITLKVDISKAFDSVRWDFLLSSLHAYKVPQGFINWIRACACFPSFSISINGVYSGFFKGRTCLRQGDPLFPIQFVMIMNVLSLMLNKAAEEGSFNYHPGCEDLKLTHLCFADDLLIFLEGSEHSLRGVMSVLSEFEEMSRLGMNIEKTSMFCSGLSESSLERLHLLCNLKHVSLPVRDGSLWVAWIRRSDGPSLLGIPLLSTVAELRIEDGWSLPTARLERQFLLHSFIYTITMSTSNDTPVWAVDGITHRYYSSKVVWYAVRISKSVKSWAPLVWHKVAIPRHAITTWLFILNRNPTLDRLSTWGYDVELDCLLCGLGHES</sequence>
<dbReference type="PANTHER" id="PTHR31635:SF196">
    <property type="entry name" value="REVERSE TRANSCRIPTASE DOMAIN-CONTAINING PROTEIN-RELATED"/>
    <property type="match status" value="1"/>
</dbReference>
<organism evidence="2 3">
    <name type="scientific">Camelina sativa</name>
    <name type="common">False flax</name>
    <name type="synonym">Myagrum sativum</name>
    <dbReference type="NCBI Taxonomy" id="90675"/>
    <lineage>
        <taxon>Eukaryota</taxon>
        <taxon>Viridiplantae</taxon>
        <taxon>Streptophyta</taxon>
        <taxon>Embryophyta</taxon>
        <taxon>Tracheophyta</taxon>
        <taxon>Spermatophyta</taxon>
        <taxon>Magnoliopsida</taxon>
        <taxon>eudicotyledons</taxon>
        <taxon>Gunneridae</taxon>
        <taxon>Pentapetalae</taxon>
        <taxon>rosids</taxon>
        <taxon>malvids</taxon>
        <taxon>Brassicales</taxon>
        <taxon>Brassicaceae</taxon>
        <taxon>Camelineae</taxon>
        <taxon>Camelina</taxon>
    </lineage>
</organism>
<dbReference type="Proteomes" id="UP000694864">
    <property type="component" value="Chromosome 13"/>
</dbReference>
<feature type="domain" description="Reverse transcriptase" evidence="1">
    <location>
        <begin position="291"/>
        <end position="553"/>
    </location>
</feature>
<dbReference type="SUPFAM" id="SSF56219">
    <property type="entry name" value="DNase I-like"/>
    <property type="match status" value="1"/>
</dbReference>
<accession>A0ABM0VIS7</accession>
<dbReference type="RefSeq" id="XP_010456839.1">
    <property type="nucleotide sequence ID" value="XM_010458537.1"/>
</dbReference>
<evidence type="ECO:0000259" key="1">
    <source>
        <dbReference type="PROSITE" id="PS50878"/>
    </source>
</evidence>
<keyword evidence="2" id="KW-1185">Reference proteome</keyword>
<dbReference type="Pfam" id="PF00078">
    <property type="entry name" value="RVT_1"/>
    <property type="match status" value="1"/>
</dbReference>
<name>A0ABM0VIS7_CAMSA</name>
<dbReference type="InterPro" id="IPR000477">
    <property type="entry name" value="RT_dom"/>
</dbReference>
<dbReference type="CDD" id="cd01650">
    <property type="entry name" value="RT_nLTR_like"/>
    <property type="match status" value="1"/>
</dbReference>
<evidence type="ECO:0000313" key="3">
    <source>
        <dbReference type="RefSeq" id="XP_010456839.1"/>
    </source>
</evidence>